<comment type="caution">
    <text evidence="9">The sequence shown here is derived from an EMBL/GenBank/DDBJ whole genome shotgun (WGS) entry which is preliminary data.</text>
</comment>
<evidence type="ECO:0000259" key="8">
    <source>
        <dbReference type="Pfam" id="PF14322"/>
    </source>
</evidence>
<dbReference type="Pfam" id="PF07980">
    <property type="entry name" value="SusD_RagB"/>
    <property type="match status" value="1"/>
</dbReference>
<keyword evidence="10" id="KW-1185">Reference proteome</keyword>
<keyword evidence="3 6" id="KW-0732">Signal</keyword>
<evidence type="ECO:0000313" key="10">
    <source>
        <dbReference type="Proteomes" id="UP001597557"/>
    </source>
</evidence>
<dbReference type="RefSeq" id="WP_377184567.1">
    <property type="nucleotide sequence ID" value="NZ_JBHUPD010000002.1"/>
</dbReference>
<gene>
    <name evidence="9" type="ORF">ACFS5N_09295</name>
</gene>
<evidence type="ECO:0000256" key="2">
    <source>
        <dbReference type="ARBA" id="ARBA00006275"/>
    </source>
</evidence>
<dbReference type="InterPro" id="IPR033985">
    <property type="entry name" value="SusD-like_N"/>
</dbReference>
<feature type="domain" description="SusD-like N-terminal" evidence="8">
    <location>
        <begin position="108"/>
        <end position="223"/>
    </location>
</feature>
<sequence>MKNFKLYISALAVMAFATSCKKSFLDEQPNQVVTTVQESAEVKKDPSLLDARISGLYTTMYEDGTGGTTNHDDFGQKGYDIYSDMLSGDMALSALTYGWYGGIEKRTDTKNAVANGDYEPWRYYYRVIYAANTVIDILGGNNATLSNSDLKHYMGQAKAMRAYAYFYLANLYQYNGYGDGTEKVLPILTSATDDSKPASTSAQVYTQIIGDLNDAITLLGDYTRPDKGHIDVNVAKGLLAYALAARGTNADLQQVETLTSDVLAKYPLTTAQQVVSNFTGANSATNAGSGFNNLATPSWIWGADITLSSGLDLVSWWGQVDVFTYSYAWVGDAKVIDQNLLAAMKDTQHSGVGGVTPDIRQYQFVSNSRGLIPINKFFDPGRTIGGQRNITTDYIYMRADEMELLNAEAHVRLGDDPGARTALKALLANRYLTSAGYAYIDGLSGSALANEVYLQTRMELWGEGKSYLSLKRNKLSVTKGPNHKLTLDQIGVTIPYNDPGITFVTPSAEYLYNSNLHK</sequence>
<dbReference type="Proteomes" id="UP001597557">
    <property type="component" value="Unassembled WGS sequence"/>
</dbReference>
<feature type="domain" description="RagB/SusD" evidence="7">
    <location>
        <begin position="367"/>
        <end position="478"/>
    </location>
</feature>
<reference evidence="10" key="1">
    <citation type="journal article" date="2019" name="Int. J. Syst. Evol. Microbiol.">
        <title>The Global Catalogue of Microorganisms (GCM) 10K type strain sequencing project: providing services to taxonomists for standard genome sequencing and annotation.</title>
        <authorList>
            <consortium name="The Broad Institute Genomics Platform"/>
            <consortium name="The Broad Institute Genome Sequencing Center for Infectious Disease"/>
            <person name="Wu L."/>
            <person name="Ma J."/>
        </authorList>
    </citation>
    <scope>NUCLEOTIDE SEQUENCE [LARGE SCALE GENOMIC DNA]</scope>
    <source>
        <strain evidence="10">KCTC 22437</strain>
    </source>
</reference>
<organism evidence="9 10">
    <name type="scientific">Mucilaginibacter ximonensis</name>
    <dbReference type="NCBI Taxonomy" id="538021"/>
    <lineage>
        <taxon>Bacteria</taxon>
        <taxon>Pseudomonadati</taxon>
        <taxon>Bacteroidota</taxon>
        <taxon>Sphingobacteriia</taxon>
        <taxon>Sphingobacteriales</taxon>
        <taxon>Sphingobacteriaceae</taxon>
        <taxon>Mucilaginibacter</taxon>
    </lineage>
</organism>
<accession>A0ABW5YBM0</accession>
<dbReference type="InterPro" id="IPR012944">
    <property type="entry name" value="SusD_RagB_dom"/>
</dbReference>
<name>A0ABW5YBM0_9SPHI</name>
<evidence type="ECO:0000256" key="1">
    <source>
        <dbReference type="ARBA" id="ARBA00004442"/>
    </source>
</evidence>
<dbReference type="Pfam" id="PF14322">
    <property type="entry name" value="SusD-like_3"/>
    <property type="match status" value="1"/>
</dbReference>
<dbReference type="Gene3D" id="1.25.40.390">
    <property type="match status" value="1"/>
</dbReference>
<evidence type="ECO:0000313" key="9">
    <source>
        <dbReference type="EMBL" id="MFD2872661.1"/>
    </source>
</evidence>
<feature type="chain" id="PRO_5045891052" evidence="6">
    <location>
        <begin position="18"/>
        <end position="518"/>
    </location>
</feature>
<keyword evidence="5" id="KW-0998">Cell outer membrane</keyword>
<dbReference type="EMBL" id="JBHUPD010000002">
    <property type="protein sequence ID" value="MFD2872661.1"/>
    <property type="molecule type" value="Genomic_DNA"/>
</dbReference>
<dbReference type="InterPro" id="IPR011990">
    <property type="entry name" value="TPR-like_helical_dom_sf"/>
</dbReference>
<evidence type="ECO:0000259" key="7">
    <source>
        <dbReference type="Pfam" id="PF07980"/>
    </source>
</evidence>
<evidence type="ECO:0000256" key="6">
    <source>
        <dbReference type="SAM" id="SignalP"/>
    </source>
</evidence>
<comment type="similarity">
    <text evidence="2">Belongs to the SusD family.</text>
</comment>
<dbReference type="PROSITE" id="PS51257">
    <property type="entry name" value="PROKAR_LIPOPROTEIN"/>
    <property type="match status" value="1"/>
</dbReference>
<comment type="subcellular location">
    <subcellularLocation>
        <location evidence="1">Cell outer membrane</location>
    </subcellularLocation>
</comment>
<evidence type="ECO:0000256" key="5">
    <source>
        <dbReference type="ARBA" id="ARBA00023237"/>
    </source>
</evidence>
<evidence type="ECO:0000256" key="4">
    <source>
        <dbReference type="ARBA" id="ARBA00023136"/>
    </source>
</evidence>
<protein>
    <submittedName>
        <fullName evidence="9">RagB/SusD family nutrient uptake outer membrane protein</fullName>
    </submittedName>
</protein>
<evidence type="ECO:0000256" key="3">
    <source>
        <dbReference type="ARBA" id="ARBA00022729"/>
    </source>
</evidence>
<feature type="signal peptide" evidence="6">
    <location>
        <begin position="1"/>
        <end position="17"/>
    </location>
</feature>
<keyword evidence="4" id="KW-0472">Membrane</keyword>
<dbReference type="SUPFAM" id="SSF48452">
    <property type="entry name" value="TPR-like"/>
    <property type="match status" value="1"/>
</dbReference>
<proteinExistence type="inferred from homology"/>